<dbReference type="InterPro" id="IPR000515">
    <property type="entry name" value="MetI-like"/>
</dbReference>
<dbReference type="PROSITE" id="PS50928">
    <property type="entry name" value="ABC_TM1"/>
    <property type="match status" value="1"/>
</dbReference>
<dbReference type="NCBIfam" id="TIGR01726">
    <property type="entry name" value="HEQRo_perm_3TM"/>
    <property type="match status" value="1"/>
</dbReference>
<evidence type="ECO:0000256" key="8">
    <source>
        <dbReference type="RuleBase" id="RU363032"/>
    </source>
</evidence>
<evidence type="ECO:0000313" key="11">
    <source>
        <dbReference type="Proteomes" id="UP000006997"/>
    </source>
</evidence>
<keyword evidence="6 8" id="KW-1133">Transmembrane helix</keyword>
<dbReference type="InterPro" id="IPR010065">
    <property type="entry name" value="AA_ABC_transptr_permease_3TM"/>
</dbReference>
<evidence type="ECO:0000256" key="2">
    <source>
        <dbReference type="ARBA" id="ARBA00022448"/>
    </source>
</evidence>
<dbReference type="GO" id="GO:0006865">
    <property type="term" value="P:amino acid transport"/>
    <property type="evidence" value="ECO:0007669"/>
    <property type="project" value="UniProtKB-KW"/>
</dbReference>
<feature type="transmembrane region" description="Helical" evidence="8">
    <location>
        <begin position="187"/>
        <end position="209"/>
    </location>
</feature>
<evidence type="ECO:0000256" key="6">
    <source>
        <dbReference type="ARBA" id="ARBA00022989"/>
    </source>
</evidence>
<evidence type="ECO:0000256" key="3">
    <source>
        <dbReference type="ARBA" id="ARBA00022475"/>
    </source>
</evidence>
<feature type="domain" description="ABC transmembrane type-1" evidence="9">
    <location>
        <begin position="18"/>
        <end position="206"/>
    </location>
</feature>
<keyword evidence="2 8" id="KW-0813">Transport</keyword>
<sequence length="218" mass="24069">MPDFSILTNNIDMYLEGFKYTVMSSVVALIGSFVLGIVMAVMRISPIRILNWIGSAYVEFVRNIPLVLIAFIFYFAFPVIGITFNGFVAGTVALTVYTAAFIAEVIRAGILSVAKGQMEAARSSGLTYTQAMYHVVLPQAMKIVIPPLGNQFLNLVKNSSILGIIAGTDLMYQGDLISTKTFVTFDVYIFVGMFYLVLTIPLSMLVRYLERRLAKEGV</sequence>
<keyword evidence="3" id="KW-1003">Cell membrane</keyword>
<evidence type="ECO:0000256" key="5">
    <source>
        <dbReference type="ARBA" id="ARBA00022970"/>
    </source>
</evidence>
<feature type="transmembrane region" description="Helical" evidence="8">
    <location>
        <begin position="94"/>
        <end position="114"/>
    </location>
</feature>
<comment type="subcellular location">
    <subcellularLocation>
        <location evidence="1 8">Cell membrane</location>
        <topology evidence="1 8">Multi-pass membrane protein</topology>
    </subcellularLocation>
</comment>
<feature type="transmembrane region" description="Helical" evidence="8">
    <location>
        <begin position="63"/>
        <end position="88"/>
    </location>
</feature>
<dbReference type="InterPro" id="IPR035906">
    <property type="entry name" value="MetI-like_sf"/>
</dbReference>
<evidence type="ECO:0000313" key="10">
    <source>
        <dbReference type="EMBL" id="EJR02116.1"/>
    </source>
</evidence>
<dbReference type="AlphaFoldDB" id="J8FN94"/>
<dbReference type="Pfam" id="PF00528">
    <property type="entry name" value="BPD_transp_1"/>
    <property type="match status" value="1"/>
</dbReference>
<accession>J8FN94</accession>
<dbReference type="PATRIC" id="fig|1053219.3.peg.1690"/>
<dbReference type="Gene3D" id="1.10.3720.10">
    <property type="entry name" value="MetI-like"/>
    <property type="match status" value="1"/>
</dbReference>
<dbReference type="PANTHER" id="PTHR30614:SF7">
    <property type="entry name" value="GLUTAMINE ABC TRANSPORTER PERMEASE PROTEIN GLNM-RELATED"/>
    <property type="match status" value="1"/>
</dbReference>
<dbReference type="CDD" id="cd06261">
    <property type="entry name" value="TM_PBP2"/>
    <property type="match status" value="1"/>
</dbReference>
<dbReference type="Proteomes" id="UP000006997">
    <property type="component" value="Unassembled WGS sequence"/>
</dbReference>
<evidence type="ECO:0000256" key="1">
    <source>
        <dbReference type="ARBA" id="ARBA00004651"/>
    </source>
</evidence>
<feature type="transmembrane region" description="Helical" evidence="8">
    <location>
        <begin position="20"/>
        <end position="42"/>
    </location>
</feature>
<dbReference type="RefSeq" id="WP_002159303.1">
    <property type="nucleotide sequence ID" value="NZ_JH792113.1"/>
</dbReference>
<evidence type="ECO:0000256" key="7">
    <source>
        <dbReference type="ARBA" id="ARBA00023136"/>
    </source>
</evidence>
<keyword evidence="7 8" id="KW-0472">Membrane</keyword>
<comment type="caution">
    <text evidence="10">The sequence shown here is derived from an EMBL/GenBank/DDBJ whole genome shotgun (WGS) entry which is preliminary data.</text>
</comment>
<dbReference type="FunFam" id="1.10.3720.10:FF:000033">
    <property type="entry name" value="Polar amino acid ABC transporter permease"/>
    <property type="match status" value="1"/>
</dbReference>
<dbReference type="EMBL" id="AHEN01000011">
    <property type="protein sequence ID" value="EJR02116.1"/>
    <property type="molecule type" value="Genomic_DNA"/>
</dbReference>
<comment type="similarity">
    <text evidence="8">Belongs to the binding-protein-dependent transport system permease family.</text>
</comment>
<evidence type="ECO:0000256" key="4">
    <source>
        <dbReference type="ARBA" id="ARBA00022692"/>
    </source>
</evidence>
<organism evidence="10 11">
    <name type="scientific">Bacillus cereus MC67</name>
    <dbReference type="NCBI Taxonomy" id="1053219"/>
    <lineage>
        <taxon>Bacteria</taxon>
        <taxon>Bacillati</taxon>
        <taxon>Bacillota</taxon>
        <taxon>Bacilli</taxon>
        <taxon>Bacillales</taxon>
        <taxon>Bacillaceae</taxon>
        <taxon>Bacillus</taxon>
        <taxon>Bacillus cereus group</taxon>
    </lineage>
</organism>
<keyword evidence="5" id="KW-0029">Amino-acid transport</keyword>
<dbReference type="PANTHER" id="PTHR30614">
    <property type="entry name" value="MEMBRANE COMPONENT OF AMINO ACID ABC TRANSPORTER"/>
    <property type="match status" value="1"/>
</dbReference>
<evidence type="ECO:0000259" key="9">
    <source>
        <dbReference type="PROSITE" id="PS50928"/>
    </source>
</evidence>
<gene>
    <name evidence="10" type="ORF">II3_01658</name>
</gene>
<dbReference type="HOGENOM" id="CLU_019602_1_0_9"/>
<dbReference type="GO" id="GO:0043190">
    <property type="term" value="C:ATP-binding cassette (ABC) transporter complex"/>
    <property type="evidence" value="ECO:0007669"/>
    <property type="project" value="InterPro"/>
</dbReference>
<dbReference type="GO" id="GO:0022857">
    <property type="term" value="F:transmembrane transporter activity"/>
    <property type="evidence" value="ECO:0007669"/>
    <property type="project" value="InterPro"/>
</dbReference>
<dbReference type="SUPFAM" id="SSF161098">
    <property type="entry name" value="MetI-like"/>
    <property type="match status" value="1"/>
</dbReference>
<name>J8FN94_BACCE</name>
<keyword evidence="4 8" id="KW-0812">Transmembrane</keyword>
<proteinExistence type="inferred from homology"/>
<dbReference type="InterPro" id="IPR043429">
    <property type="entry name" value="ArtM/GltK/GlnP/TcyL/YhdX-like"/>
</dbReference>
<reference evidence="10 11" key="1">
    <citation type="submission" date="2012-04" db="EMBL/GenBank/DDBJ databases">
        <title>The Genome Sequence of Bacillus cereus MC67.</title>
        <authorList>
            <consortium name="The Broad Institute Genome Sequencing Platform"/>
            <consortium name="The Broad Institute Genome Sequencing Center for Infectious Disease"/>
            <person name="Feldgarden M."/>
            <person name="Van der Auwera G.A."/>
            <person name="Mahillon J."/>
            <person name="Duprez V."/>
            <person name="Timmery S."/>
            <person name="Mattelet C."/>
            <person name="Dierick K."/>
            <person name="Sun M."/>
            <person name="Yu Z."/>
            <person name="Zhu L."/>
            <person name="Hu X."/>
            <person name="Shank E.B."/>
            <person name="Swiecicka I."/>
            <person name="Hansen B.M."/>
            <person name="Andrup L."/>
            <person name="Young S.K."/>
            <person name="Zeng Q."/>
            <person name="Gargeya S."/>
            <person name="Fitzgerald M."/>
            <person name="Haas B."/>
            <person name="Abouelleil A."/>
            <person name="Alvarado L."/>
            <person name="Arachchi H.M."/>
            <person name="Berlin A."/>
            <person name="Chapman S.B."/>
            <person name="Goldberg J."/>
            <person name="Griggs A."/>
            <person name="Gujja S."/>
            <person name="Hansen M."/>
            <person name="Howarth C."/>
            <person name="Imamovic A."/>
            <person name="Larimer J."/>
            <person name="McCowen C."/>
            <person name="Montmayeur A."/>
            <person name="Murphy C."/>
            <person name="Neiman D."/>
            <person name="Pearson M."/>
            <person name="Priest M."/>
            <person name="Roberts A."/>
            <person name="Saif S."/>
            <person name="Shea T."/>
            <person name="Sisk P."/>
            <person name="Sykes S."/>
            <person name="Wortman J."/>
            <person name="Nusbaum C."/>
            <person name="Birren B."/>
        </authorList>
    </citation>
    <scope>NUCLEOTIDE SEQUENCE [LARGE SCALE GENOMIC DNA]</scope>
    <source>
        <strain evidence="10 11">MC67</strain>
    </source>
</reference>
<protein>
    <submittedName>
        <fullName evidence="10">His/Glu/Gln/Arg/opine family amino ABC transporter, permease, 3-TM region</fullName>
    </submittedName>
</protein>